<evidence type="ECO:0000256" key="2">
    <source>
        <dbReference type="SAM" id="Phobius"/>
    </source>
</evidence>
<keyword evidence="4" id="KW-1185">Reference proteome</keyword>
<name>A0A2C9DA17_9HYPH</name>
<dbReference type="KEGG" id="hdi:HDIA_3532"/>
<gene>
    <name evidence="3" type="ORF">HDIA_3532</name>
</gene>
<protein>
    <submittedName>
        <fullName evidence="3">Uncharacterized protein</fullName>
    </submittedName>
</protein>
<evidence type="ECO:0000256" key="1">
    <source>
        <dbReference type="SAM" id="MobiDB-lite"/>
    </source>
</evidence>
<evidence type="ECO:0000313" key="4">
    <source>
        <dbReference type="Proteomes" id="UP000223606"/>
    </source>
</evidence>
<feature type="transmembrane region" description="Helical" evidence="2">
    <location>
        <begin position="36"/>
        <end position="53"/>
    </location>
</feature>
<keyword evidence="2" id="KW-0472">Membrane</keyword>
<proteinExistence type="predicted"/>
<evidence type="ECO:0000313" key="3">
    <source>
        <dbReference type="EMBL" id="SON57073.1"/>
    </source>
</evidence>
<accession>A0A2C9DA17</accession>
<sequence length="335" mass="36230">MAVHAQDNGRFGRCQVSPDLPKYGGDFQRGGQSMRIIVLVLAILGAISVPAHAEDDPMEVQRCVWRCLANSRGADDPAYHACVDRMCSDGPAEPRAQAPASRWQDAPVTPKTSRRLQPAIVPGKPFVTEQAPPDYAQPRAQEPSYEPPAAAYGSTGRWTYGYHPVLGRAAYIQLGREAYGLACNDGAGPATYAAAAIRMTPGLVPTATQPMGAVSVFAEPYGFGGAMSMYRSKHGYLQEQGDYCGLPVDQFMQSRALLYIRDKFVSIHAEGNVGVTDIEQDGERVSLASDADLWRLRNPIAIPLTGSSAAIRRLVAECPMLRRQVSEGCDPAEFD</sequence>
<dbReference type="AlphaFoldDB" id="A0A2C9DA17"/>
<keyword evidence="2" id="KW-0812">Transmembrane</keyword>
<feature type="region of interest" description="Disordered" evidence="1">
    <location>
        <begin position="90"/>
        <end position="147"/>
    </location>
</feature>
<keyword evidence="2" id="KW-1133">Transmembrane helix</keyword>
<organism evidence="3 4">
    <name type="scientific">Hartmannibacter diazotrophicus</name>
    <dbReference type="NCBI Taxonomy" id="1482074"/>
    <lineage>
        <taxon>Bacteria</taxon>
        <taxon>Pseudomonadati</taxon>
        <taxon>Pseudomonadota</taxon>
        <taxon>Alphaproteobacteria</taxon>
        <taxon>Hyphomicrobiales</taxon>
        <taxon>Pleomorphomonadaceae</taxon>
        <taxon>Hartmannibacter</taxon>
    </lineage>
</organism>
<reference evidence="4" key="1">
    <citation type="submission" date="2017-09" db="EMBL/GenBank/DDBJ databases">
        <title>Genome sequence of Nannocystis excedens DSM 71.</title>
        <authorList>
            <person name="Blom J."/>
        </authorList>
    </citation>
    <scope>NUCLEOTIDE SEQUENCE [LARGE SCALE GENOMIC DNA]</scope>
    <source>
        <strain evidence="4">type strain: E19</strain>
    </source>
</reference>
<dbReference type="EMBL" id="LT960614">
    <property type="protein sequence ID" value="SON57073.1"/>
    <property type="molecule type" value="Genomic_DNA"/>
</dbReference>
<dbReference type="Proteomes" id="UP000223606">
    <property type="component" value="Chromosome 1"/>
</dbReference>